<evidence type="ECO:0000259" key="3">
    <source>
        <dbReference type="Pfam" id="PF21647"/>
    </source>
</evidence>
<feature type="domain" description="DUF6857" evidence="3">
    <location>
        <begin position="411"/>
        <end position="659"/>
    </location>
</feature>
<feature type="compositionally biased region" description="Polar residues" evidence="1">
    <location>
        <begin position="518"/>
        <end position="545"/>
    </location>
</feature>
<feature type="domain" description="DUF936" evidence="2">
    <location>
        <begin position="4"/>
        <end position="125"/>
    </location>
</feature>
<dbReference type="InterPro" id="IPR010341">
    <property type="entry name" value="DUF936_pln"/>
</dbReference>
<name>A0A7J6HK38_CANSA</name>
<evidence type="ECO:0000313" key="5">
    <source>
        <dbReference type="Proteomes" id="UP000525078"/>
    </source>
</evidence>
<evidence type="ECO:0000313" key="4">
    <source>
        <dbReference type="EMBL" id="KAF4395617.1"/>
    </source>
</evidence>
<feature type="region of interest" description="Disordered" evidence="1">
    <location>
        <begin position="209"/>
        <end position="246"/>
    </location>
</feature>
<dbReference type="PANTHER" id="PTHR31928:SF7">
    <property type="entry name" value="FACTOR 1-DELTA, PUTATIVE (DUF936)-RELATED"/>
    <property type="match status" value="1"/>
</dbReference>
<dbReference type="InterPro" id="IPR048297">
    <property type="entry name" value="DUF936_dom_pln"/>
</dbReference>
<dbReference type="Pfam" id="PF06075">
    <property type="entry name" value="DUF936"/>
    <property type="match status" value="1"/>
</dbReference>
<gene>
    <name evidence="4" type="ORF">F8388_008716</name>
</gene>
<dbReference type="InterPro" id="IPR049172">
    <property type="entry name" value="DUF6857_pln"/>
</dbReference>
<protein>
    <submittedName>
        <fullName evidence="4">Uncharacterized protein</fullName>
    </submittedName>
</protein>
<dbReference type="Pfam" id="PF21647">
    <property type="entry name" value="DUF6857"/>
    <property type="match status" value="1"/>
</dbReference>
<dbReference type="AlphaFoldDB" id="A0A7J6HK38"/>
<organism evidence="4 5">
    <name type="scientific">Cannabis sativa</name>
    <name type="common">Hemp</name>
    <name type="synonym">Marijuana</name>
    <dbReference type="NCBI Taxonomy" id="3483"/>
    <lineage>
        <taxon>Eukaryota</taxon>
        <taxon>Viridiplantae</taxon>
        <taxon>Streptophyta</taxon>
        <taxon>Embryophyta</taxon>
        <taxon>Tracheophyta</taxon>
        <taxon>Spermatophyta</taxon>
        <taxon>Magnoliopsida</taxon>
        <taxon>eudicotyledons</taxon>
        <taxon>Gunneridae</taxon>
        <taxon>Pentapetalae</taxon>
        <taxon>rosids</taxon>
        <taxon>fabids</taxon>
        <taxon>Rosales</taxon>
        <taxon>Cannabaceae</taxon>
        <taxon>Cannabis</taxon>
    </lineage>
</organism>
<dbReference type="PANTHER" id="PTHR31928">
    <property type="entry name" value="EXPRESSED PROTEIN"/>
    <property type="match status" value="1"/>
</dbReference>
<proteinExistence type="predicted"/>
<dbReference type="Proteomes" id="UP000525078">
    <property type="component" value="Unassembled WGS sequence"/>
</dbReference>
<accession>A0A7J6HK38</accession>
<comment type="caution">
    <text evidence="4">The sequence shown here is derived from an EMBL/GenBank/DDBJ whole genome shotgun (WGS) entry which is preliminary data.</text>
</comment>
<dbReference type="EMBL" id="JAATIP010000006">
    <property type="protein sequence ID" value="KAF4395617.1"/>
    <property type="molecule type" value="Genomic_DNA"/>
</dbReference>
<reference evidence="4 5" key="1">
    <citation type="journal article" date="2020" name="bioRxiv">
        <title>Sequence and annotation of 42 cannabis genomes reveals extensive copy number variation in cannabinoid synthesis and pathogen resistance genes.</title>
        <authorList>
            <person name="Mckernan K.J."/>
            <person name="Helbert Y."/>
            <person name="Kane L.T."/>
            <person name="Ebling H."/>
            <person name="Zhang L."/>
            <person name="Liu B."/>
            <person name="Eaton Z."/>
            <person name="Mclaughlin S."/>
            <person name="Kingan S."/>
            <person name="Baybayan P."/>
            <person name="Concepcion G."/>
            <person name="Jordan M."/>
            <person name="Riva A."/>
            <person name="Barbazuk W."/>
            <person name="Harkins T."/>
        </authorList>
    </citation>
    <scope>NUCLEOTIDE SEQUENCE [LARGE SCALE GENOMIC DNA]</scope>
    <source>
        <strain evidence="5">cv. Jamaican Lion 4</strain>
        <tissue evidence="4">Leaf</tissue>
    </source>
</reference>
<evidence type="ECO:0000259" key="2">
    <source>
        <dbReference type="Pfam" id="PF06075"/>
    </source>
</evidence>
<feature type="region of interest" description="Disordered" evidence="1">
    <location>
        <begin position="518"/>
        <end position="553"/>
    </location>
</feature>
<sequence length="661" mass="73272">MVSLTPGVLSKLLNNAANKDVRVTGDHRSALLQVIEILPSLSGADDADPWRSRGFFLKVSDSVHSAYASISDQDLDLIYNDEIQLGQFVYVTRLDAASPVPILRGLKPIPKRRPSPCVGKPIDLVPSDLLPLREVGAHFEGSKTKSKITKNDKNVGKSWEKSESKSDIVKPKARNWVTKNGSLEKRMPTEGLELRRLSLDSARRSWDQKSACKDDSAHRTVPVPVPRSKSKHVSTSVISDKDTSPKNVSTLKCRNLINSPLKNQNNTLSPPLLKKLTKKELKSSFDCITPIRLVNVPLSSKIGSGQKISWDMLPHTIADLGKVTVSHSIFLWKRAVHINILLGSPCSFQQALQQRNGAYLAAIRSLEEASATNGVIRCMGCLVFLSPFLFKLLAVVSHGIRLRDQAPWCVCMRIFAELCLSSKKSSAGSLVKNFLDLNQKMQSSANDIDYIVNSRLSGADPSIYFSASNNATSWVKAAVETNLSTFDLFRKQEEDEILKSEKSHYVVLENAQEVNFGSCSPTTRQSRNHTTLTSDLTTKVSQSASRRLPSATRKSITERDELYKGGSKLIEAASLAQKLLFASREWFLKYLEDSLSIGFGMKREEGGTEVASLLGQLKRVNHWLDDIVTKGISKDERIEGLRKKLYGFLLEHVDSTVANNQ</sequence>
<evidence type="ECO:0000256" key="1">
    <source>
        <dbReference type="SAM" id="MobiDB-lite"/>
    </source>
</evidence>
<feature type="compositionally biased region" description="Basic and acidic residues" evidence="1">
    <location>
        <begin position="209"/>
        <end position="218"/>
    </location>
</feature>